<organism evidence="4 5">
    <name type="scientific">Rhodovulum sulfidophilum</name>
    <name type="common">Rhodobacter sulfidophilus</name>
    <dbReference type="NCBI Taxonomy" id="35806"/>
    <lineage>
        <taxon>Bacteria</taxon>
        <taxon>Pseudomonadati</taxon>
        <taxon>Pseudomonadota</taxon>
        <taxon>Alphaproteobacteria</taxon>
        <taxon>Rhodobacterales</taxon>
        <taxon>Paracoccaceae</taxon>
        <taxon>Rhodovulum</taxon>
    </lineage>
</organism>
<dbReference type="Proteomes" id="UP000249185">
    <property type="component" value="Unassembled WGS sequence"/>
</dbReference>
<dbReference type="AlphaFoldDB" id="A0A2W5N5V0"/>
<proteinExistence type="inferred from homology"/>
<evidence type="ECO:0000256" key="2">
    <source>
        <dbReference type="ARBA" id="ARBA00023002"/>
    </source>
</evidence>
<sequence>MNQIAPIDRTSEHDIHSLFLERWSPRAYDGQPLTEAELLKILEAAHWAPSAYNFQPWRFVYALKGTPEFDKLLGLLVEFNQSWAKDAGALVFIISKTHSLAPGAEAETELYSHSFDAGAAWGLLSLQARLSGFYAHGMTGLKFDELREGLGLPDGYRVEAAAAIGRIASPSVLPEALRGGEVPSKRRPLSEVVSVGKFRA</sequence>
<dbReference type="EMBL" id="QFPW01000011">
    <property type="protein sequence ID" value="PZQ48514.1"/>
    <property type="molecule type" value="Genomic_DNA"/>
</dbReference>
<evidence type="ECO:0000259" key="3">
    <source>
        <dbReference type="Pfam" id="PF00881"/>
    </source>
</evidence>
<dbReference type="PANTHER" id="PTHR43673:SF10">
    <property type="entry name" value="NADH DEHYDROGENASE_NAD(P)H NITROREDUCTASE XCC3605-RELATED"/>
    <property type="match status" value="1"/>
</dbReference>
<evidence type="ECO:0000313" key="5">
    <source>
        <dbReference type="Proteomes" id="UP000249185"/>
    </source>
</evidence>
<dbReference type="Gene3D" id="3.40.109.10">
    <property type="entry name" value="NADH Oxidase"/>
    <property type="match status" value="1"/>
</dbReference>
<feature type="domain" description="Nitroreductase" evidence="3">
    <location>
        <begin position="21"/>
        <end position="166"/>
    </location>
</feature>
<dbReference type="CDD" id="cd02138">
    <property type="entry name" value="TdsD-like"/>
    <property type="match status" value="1"/>
</dbReference>
<dbReference type="PANTHER" id="PTHR43673">
    <property type="entry name" value="NAD(P)H NITROREDUCTASE YDGI-RELATED"/>
    <property type="match status" value="1"/>
</dbReference>
<dbReference type="GO" id="GO:0016491">
    <property type="term" value="F:oxidoreductase activity"/>
    <property type="evidence" value="ECO:0007669"/>
    <property type="project" value="UniProtKB-KW"/>
</dbReference>
<reference evidence="4 5" key="1">
    <citation type="submission" date="2017-08" db="EMBL/GenBank/DDBJ databases">
        <title>Infants hospitalized years apart are colonized by the same room-sourced microbial strains.</title>
        <authorList>
            <person name="Brooks B."/>
            <person name="Olm M.R."/>
            <person name="Firek B.A."/>
            <person name="Baker R."/>
            <person name="Thomas B.C."/>
            <person name="Morowitz M.J."/>
            <person name="Banfield J.F."/>
        </authorList>
    </citation>
    <scope>NUCLEOTIDE SEQUENCE [LARGE SCALE GENOMIC DNA]</scope>
    <source>
        <strain evidence="4">S2_005_002_R2_34</strain>
    </source>
</reference>
<accession>A0A2W5N5V0</accession>
<dbReference type="InterPro" id="IPR029479">
    <property type="entry name" value="Nitroreductase"/>
</dbReference>
<dbReference type="Pfam" id="PF00881">
    <property type="entry name" value="Nitroreductase"/>
    <property type="match status" value="1"/>
</dbReference>
<comment type="caution">
    <text evidence="4">The sequence shown here is derived from an EMBL/GenBank/DDBJ whole genome shotgun (WGS) entry which is preliminary data.</text>
</comment>
<evidence type="ECO:0000256" key="1">
    <source>
        <dbReference type="ARBA" id="ARBA00007118"/>
    </source>
</evidence>
<protein>
    <submittedName>
        <fullName evidence="4">Nitroreductase</fullName>
    </submittedName>
</protein>
<gene>
    <name evidence="4" type="ORF">DI556_13690</name>
</gene>
<keyword evidence="2" id="KW-0560">Oxidoreductase</keyword>
<name>A0A2W5N5V0_RHOSU</name>
<evidence type="ECO:0000313" key="4">
    <source>
        <dbReference type="EMBL" id="PZQ48514.1"/>
    </source>
</evidence>
<dbReference type="InterPro" id="IPR000415">
    <property type="entry name" value="Nitroreductase-like"/>
</dbReference>
<comment type="similarity">
    <text evidence="1">Belongs to the nitroreductase family.</text>
</comment>
<dbReference type="SUPFAM" id="SSF55469">
    <property type="entry name" value="FMN-dependent nitroreductase-like"/>
    <property type="match status" value="1"/>
</dbReference>